<dbReference type="InterPro" id="IPR011706">
    <property type="entry name" value="Cu-oxidase_C"/>
</dbReference>
<feature type="domain" description="Plastocyanin-like" evidence="4">
    <location>
        <begin position="70"/>
        <end position="166"/>
    </location>
</feature>
<dbReference type="Gene3D" id="2.60.40.420">
    <property type="entry name" value="Cupredoxins - blue copper proteins"/>
    <property type="match status" value="2"/>
</dbReference>
<evidence type="ECO:0000313" key="5">
    <source>
        <dbReference type="EMBL" id="MEV4285841.1"/>
    </source>
</evidence>
<dbReference type="InterPro" id="IPR002355">
    <property type="entry name" value="Cu_oxidase_Cu_BS"/>
</dbReference>
<evidence type="ECO:0000256" key="3">
    <source>
        <dbReference type="ARBA" id="ARBA00023008"/>
    </source>
</evidence>
<keyword evidence="3" id="KW-0186">Copper</keyword>
<organism evidence="5 6">
    <name type="scientific">Nonomuraea bangladeshensis</name>
    <dbReference type="NCBI Taxonomy" id="404385"/>
    <lineage>
        <taxon>Bacteria</taxon>
        <taxon>Bacillati</taxon>
        <taxon>Actinomycetota</taxon>
        <taxon>Actinomycetes</taxon>
        <taxon>Streptosporangiales</taxon>
        <taxon>Streptosporangiaceae</taxon>
        <taxon>Nonomuraea</taxon>
    </lineage>
</organism>
<dbReference type="PANTHER" id="PTHR11709:SF394">
    <property type="entry name" value="FI03373P-RELATED"/>
    <property type="match status" value="1"/>
</dbReference>
<dbReference type="InterPro" id="IPR008972">
    <property type="entry name" value="Cupredoxin"/>
</dbReference>
<dbReference type="CDD" id="cd04202">
    <property type="entry name" value="CuRO_D2_2dMcoN_like"/>
    <property type="match status" value="1"/>
</dbReference>
<keyword evidence="6" id="KW-1185">Reference proteome</keyword>
<comment type="caution">
    <text evidence="5">The sequence shown here is derived from an EMBL/GenBank/DDBJ whole genome shotgun (WGS) entry which is preliminary data.</text>
</comment>
<evidence type="ECO:0000256" key="2">
    <source>
        <dbReference type="ARBA" id="ARBA00023002"/>
    </source>
</evidence>
<dbReference type="EMBL" id="JBFARM010000003">
    <property type="protein sequence ID" value="MEV4285841.1"/>
    <property type="molecule type" value="Genomic_DNA"/>
</dbReference>
<evidence type="ECO:0000256" key="1">
    <source>
        <dbReference type="ARBA" id="ARBA00022723"/>
    </source>
</evidence>
<dbReference type="InterPro" id="IPR045087">
    <property type="entry name" value="Cu-oxidase_fam"/>
</dbReference>
<dbReference type="PROSITE" id="PS00080">
    <property type="entry name" value="MULTICOPPER_OXIDASE2"/>
    <property type="match status" value="1"/>
</dbReference>
<gene>
    <name evidence="5" type="ORF">AB0K40_10080</name>
</gene>
<proteinExistence type="predicted"/>
<dbReference type="PANTHER" id="PTHR11709">
    <property type="entry name" value="MULTI-COPPER OXIDASE"/>
    <property type="match status" value="1"/>
</dbReference>
<keyword evidence="1" id="KW-0479">Metal-binding</keyword>
<keyword evidence="2" id="KW-0560">Oxidoreductase</keyword>
<evidence type="ECO:0000259" key="4">
    <source>
        <dbReference type="Pfam" id="PF07731"/>
    </source>
</evidence>
<evidence type="ECO:0000313" key="6">
    <source>
        <dbReference type="Proteomes" id="UP001552427"/>
    </source>
</evidence>
<protein>
    <submittedName>
        <fullName evidence="5">Multicopper oxidase domain-containing protein</fullName>
    </submittedName>
</protein>
<name>A0ABV3GZX7_9ACTN</name>
<accession>A0ABV3GZX7</accession>
<reference evidence="5 6" key="1">
    <citation type="submission" date="2024-06" db="EMBL/GenBank/DDBJ databases">
        <title>The Natural Products Discovery Center: Release of the First 8490 Sequenced Strains for Exploring Actinobacteria Biosynthetic Diversity.</title>
        <authorList>
            <person name="Kalkreuter E."/>
            <person name="Kautsar S.A."/>
            <person name="Yang D."/>
            <person name="Bader C.D."/>
            <person name="Teijaro C.N."/>
            <person name="Fluegel L."/>
            <person name="Davis C.M."/>
            <person name="Simpson J.R."/>
            <person name="Lauterbach L."/>
            <person name="Steele A.D."/>
            <person name="Gui C."/>
            <person name="Meng S."/>
            <person name="Li G."/>
            <person name="Viehrig K."/>
            <person name="Ye F."/>
            <person name="Su P."/>
            <person name="Kiefer A.F."/>
            <person name="Nichols A."/>
            <person name="Cepeda A.J."/>
            <person name="Yan W."/>
            <person name="Fan B."/>
            <person name="Jiang Y."/>
            <person name="Adhikari A."/>
            <person name="Zheng C.-J."/>
            <person name="Schuster L."/>
            <person name="Cowan T.M."/>
            <person name="Smanski M.J."/>
            <person name="Chevrette M.G."/>
            <person name="De Carvalho L.P.S."/>
            <person name="Shen B."/>
        </authorList>
    </citation>
    <scope>NUCLEOTIDE SEQUENCE [LARGE SCALE GENOMIC DNA]</scope>
    <source>
        <strain evidence="5 6">NPDC049574</strain>
    </source>
</reference>
<dbReference type="Proteomes" id="UP001552427">
    <property type="component" value="Unassembled WGS sequence"/>
</dbReference>
<dbReference type="SUPFAM" id="SSF49503">
    <property type="entry name" value="Cupredoxins"/>
    <property type="match status" value="2"/>
</dbReference>
<sequence length="183" mass="19970">MLLRLINSSEEPQRLHVGGTPYTVTAIDGNPVQGATPLPRGTDLLLAAGGRFDVAFTMPPGVTYVSSSIDGRLYPAVPMLMVTEGDRLKMRIVNRSLIDHPMHLHGHRVRVLSRNGVPATGSAWWTDTLNIAPGEIYEIAFTADNPGVWMDHCHNFRHGSQGMIMHLGYTGVGTPYTEDGIPE</sequence>
<dbReference type="RefSeq" id="WP_364447069.1">
    <property type="nucleotide sequence ID" value="NZ_JBFARM010000003.1"/>
</dbReference>
<dbReference type="Pfam" id="PF07731">
    <property type="entry name" value="Cu-oxidase_2"/>
    <property type="match status" value="1"/>
</dbReference>